<dbReference type="Proteomes" id="UP000249986">
    <property type="component" value="Unassembled WGS sequence"/>
</dbReference>
<proteinExistence type="predicted"/>
<evidence type="ECO:0000313" key="1">
    <source>
        <dbReference type="EMBL" id="SQB58695.1"/>
    </source>
</evidence>
<dbReference type="AlphaFoldDB" id="A0A2X2YE18"/>
<gene>
    <name evidence="1" type="ORF">NCTC10719_00747</name>
</gene>
<evidence type="ECO:0000313" key="2">
    <source>
        <dbReference type="Proteomes" id="UP000249986"/>
    </source>
</evidence>
<protein>
    <submittedName>
        <fullName evidence="1">Uncharacterized protein</fullName>
    </submittedName>
</protein>
<organism evidence="1 2">
    <name type="scientific">Clostridium perfringens</name>
    <dbReference type="NCBI Taxonomy" id="1502"/>
    <lineage>
        <taxon>Bacteria</taxon>
        <taxon>Bacillati</taxon>
        <taxon>Bacillota</taxon>
        <taxon>Clostridia</taxon>
        <taxon>Eubacteriales</taxon>
        <taxon>Clostridiaceae</taxon>
        <taxon>Clostridium</taxon>
    </lineage>
</organism>
<dbReference type="EMBL" id="UAWG01000002">
    <property type="protein sequence ID" value="SQB58695.1"/>
    <property type="molecule type" value="Genomic_DNA"/>
</dbReference>
<name>A0A2X2YE18_CLOPF</name>
<reference evidence="1 2" key="1">
    <citation type="submission" date="2018-06" db="EMBL/GenBank/DDBJ databases">
        <authorList>
            <consortium name="Pathogen Informatics"/>
            <person name="Doyle S."/>
        </authorList>
    </citation>
    <scope>NUCLEOTIDE SEQUENCE [LARGE SCALE GENOMIC DNA]</scope>
    <source>
        <strain evidence="1 2">NCTC10719</strain>
    </source>
</reference>
<accession>A0A2X2YE18</accession>
<sequence length="148" mass="15808">MVSATSSKLFPRTSSKAFFTTPGPLTPTFITFSASPTPWKAPAIKGLSSTALQKTTSFAHPNPSGVIKEVSFIVSPISFTASIFIPYLVEPILTEEHTISVLARDSGKDFISFKSLFVKPLCTRAENPPIKSTPTSFAALSIALAISK</sequence>